<reference evidence="2 3" key="2">
    <citation type="submission" date="2018-06" db="EMBL/GenBank/DDBJ databases">
        <title>Sequencing of bacterial isolates from soil warming experiment in Harvard Forest, Massachusetts, USA.</title>
        <authorList>
            <person name="Deangelis K.PhD."/>
        </authorList>
    </citation>
    <scope>NUCLEOTIDE SEQUENCE [LARGE SCALE GENOMIC DNA]</scope>
    <source>
        <strain evidence="2 3">GAS496</strain>
    </source>
</reference>
<proteinExistence type="predicted"/>
<evidence type="ECO:0000313" key="2">
    <source>
        <dbReference type="EMBL" id="PXX06369.1"/>
    </source>
</evidence>
<evidence type="ECO:0000259" key="1">
    <source>
        <dbReference type="Pfam" id="PF08751"/>
    </source>
</evidence>
<dbReference type="AlphaFoldDB" id="A0A318HD83"/>
<dbReference type="InterPro" id="IPR050534">
    <property type="entry name" value="Coronavir_polyprotein_1ab"/>
</dbReference>
<dbReference type="SUPFAM" id="SSF52540">
    <property type="entry name" value="P-loop containing nucleoside triphosphate hydrolases"/>
    <property type="match status" value="1"/>
</dbReference>
<evidence type="ECO:0000313" key="3">
    <source>
        <dbReference type="Proteomes" id="UP000247781"/>
    </source>
</evidence>
<dbReference type="NCBIfam" id="NF041492">
    <property type="entry name" value="MobF"/>
    <property type="match status" value="1"/>
</dbReference>
<name>A0A318HD83_9MYCO</name>
<dbReference type="Pfam" id="PF08751">
    <property type="entry name" value="TrwC"/>
    <property type="match status" value="1"/>
</dbReference>
<dbReference type="Proteomes" id="UP000247781">
    <property type="component" value="Unassembled WGS sequence"/>
</dbReference>
<dbReference type="Gene3D" id="3.40.50.300">
    <property type="entry name" value="P-loop containing nucleotide triphosphate hydrolases"/>
    <property type="match status" value="2"/>
</dbReference>
<dbReference type="CDD" id="cd18809">
    <property type="entry name" value="SF1_C_RecD"/>
    <property type="match status" value="1"/>
</dbReference>
<dbReference type="InterPro" id="IPR027417">
    <property type="entry name" value="P-loop_NTPase"/>
</dbReference>
<dbReference type="InterPro" id="IPR014862">
    <property type="entry name" value="TrwC"/>
</dbReference>
<sequence length="955" mass="104755">MPETSSTPGGFTNHAIEAPTMLTIARLTKHSIKYYNDTADEAKQAAMDRQKANGGLAEYYSEGETRIPTWLIVGDKQLIGQATGLSDAELQGGDADTEHARIWLDDGQAPNGAQGREFTDKSVHGFDLTFAAPKSVSLIRALTDDVAEKVLATAHTKAVTAAMTYLQQHAGYTRIYNRATGNRDLHRLPGLVAIAYQHETSRCGDPHLHTHVIVPNRQPRRDGQLVSLDSKSLHHEAKAAGIIYQATLRHELHAERGFEWKPVDPHTGMAEIAGVDAHTIKAWSQRSTRLREWAANNLVIVDGEPTAAQLATAQKATRPAKPESLAWAALKEQWRDDARGLALNRDAHFAARAERRTAQRGALDRTRLTEMAAHIDKPAFTRADMVELVGAQLPVDAPGDPRPLIEQIVGEVSVRISAPRQSHHREGHERFTIDAVIAEEERIFDMVDAADNRTRLDVRNDDLGDLSVDQERAIRNIAVSPHLVQPLQAPAGAGKTHSLKALRAAAHRARKEVLVLAPTGKAVDEAMGEGAGDRGLTVAKALMLIQDNQLDVDSATVLVVDEASMLGTPELKKLLSCATLGRAKMVLVGDAYQLSPVKARGGMFEQLCADLPWSQRLGEVWRMADPEERDTSLALRAAHGSRLRSAVGWYRNHGRLHAGDPIAMAADAMAAYLKDRTDGKDTILIADTWEIADALNRRLHDELTTPGPTVTAARDQHVAVGDIIMSRANDATITVKPRSRHAGEQVDQVRNGNRWRVAAVDPTTNWLAAERLTDNARAVFDGDYLTEHVTLGYAATVHSAQGVTADSCYAILGEGASRAMAYVAMTRGRHNNEAFLYQKFSQEADHEHAKPVTSPAVHQMRRGNEYSAEHHFKQILHNDDRPPTMHAEAERTDPGLLPEMVAEVIQRNDARRRTRMAAWREHIKTARAWQAGHDRMAATGVTRAAGIDVEAGLEL</sequence>
<dbReference type="GO" id="GO:0043139">
    <property type="term" value="F:5'-3' DNA helicase activity"/>
    <property type="evidence" value="ECO:0007669"/>
    <property type="project" value="TreeGrafter"/>
</dbReference>
<feature type="domain" description="TrwC relaxase" evidence="1">
    <location>
        <begin position="33"/>
        <end position="339"/>
    </location>
</feature>
<keyword evidence="3" id="KW-1185">Reference proteome</keyword>
<dbReference type="PANTHER" id="PTHR43788">
    <property type="entry name" value="DNA2/NAM7 HELICASE FAMILY MEMBER"/>
    <property type="match status" value="1"/>
</dbReference>
<comment type="caution">
    <text evidence="2">The sequence shown here is derived from an EMBL/GenBank/DDBJ whole genome shotgun (WGS) entry which is preliminary data.</text>
</comment>
<protein>
    <submittedName>
        <fullName evidence="2">Conjugative relaxase-like TrwC/TraI family protein</fullName>
    </submittedName>
</protein>
<dbReference type="PANTHER" id="PTHR43788:SF8">
    <property type="entry name" value="DNA-BINDING PROTEIN SMUBP-2"/>
    <property type="match status" value="1"/>
</dbReference>
<dbReference type="Pfam" id="PF13604">
    <property type="entry name" value="AAA_30"/>
    <property type="match status" value="1"/>
</dbReference>
<dbReference type="Gene3D" id="2.30.30.940">
    <property type="match status" value="1"/>
</dbReference>
<organism evidence="2 3">
    <name type="scientific">Mycolicibacterium moriokaense</name>
    <dbReference type="NCBI Taxonomy" id="39691"/>
    <lineage>
        <taxon>Bacteria</taxon>
        <taxon>Bacillati</taxon>
        <taxon>Actinomycetota</taxon>
        <taxon>Actinomycetes</taxon>
        <taxon>Mycobacteriales</taxon>
        <taxon>Mycobacteriaceae</taxon>
        <taxon>Mycolicibacterium</taxon>
    </lineage>
</organism>
<accession>A0A318HD83</accession>
<dbReference type="EMBL" id="QJJU01000014">
    <property type="protein sequence ID" value="PXX06369.1"/>
    <property type="molecule type" value="Genomic_DNA"/>
</dbReference>
<gene>
    <name evidence="2" type="ORF">C8E89_114142</name>
</gene>
<reference evidence="3" key="1">
    <citation type="submission" date="2018-05" db="EMBL/GenBank/DDBJ databases">
        <authorList>
            <person name="Deangelis K."/>
            <person name="Huntemann M."/>
            <person name="Clum A."/>
            <person name="Pillay M."/>
            <person name="Palaniappan K."/>
            <person name="Varghese N."/>
            <person name="Mikhailova N."/>
            <person name="Stamatis D."/>
            <person name="Reddy T."/>
            <person name="Daum C."/>
            <person name="Shapiro N."/>
            <person name="Ivanova N."/>
            <person name="Kyrpides N."/>
            <person name="Woyke T."/>
        </authorList>
    </citation>
    <scope>NUCLEOTIDE SEQUENCE [LARGE SCALE GENOMIC DNA]</scope>
    <source>
        <strain evidence="3">GAS496</strain>
    </source>
</reference>
<dbReference type="SUPFAM" id="SSF55464">
    <property type="entry name" value="Origin of replication-binding domain, RBD-like"/>
    <property type="match status" value="1"/>
</dbReference>